<reference evidence="3 4" key="1">
    <citation type="journal article" date="2017" name="Environ. Microbiol.">
        <title>Genomic and physiological analyses of 'Reinekea forsetii' reveal a versatile opportunistic lifestyle during spring algae blooms.</title>
        <authorList>
            <person name="Avci B."/>
            <person name="Hahnke R.L."/>
            <person name="Chafee M."/>
            <person name="Fischer T."/>
            <person name="Gruber-Vodicka H."/>
            <person name="Tegetmeyer H.E."/>
            <person name="Harder J."/>
            <person name="Fuchs B.M."/>
            <person name="Amann R.I."/>
            <person name="Teeling H."/>
        </authorList>
    </citation>
    <scope>NUCLEOTIDE SEQUENCE [LARGE SCALE GENOMIC DNA]</scope>
    <source>
        <strain evidence="3 4">Hel1_31_D35</strain>
    </source>
</reference>
<dbReference type="InterPro" id="IPR024370">
    <property type="entry name" value="PBP_domain"/>
</dbReference>
<evidence type="ECO:0000256" key="1">
    <source>
        <dbReference type="ARBA" id="ARBA00022729"/>
    </source>
</evidence>
<dbReference type="Proteomes" id="UP000229757">
    <property type="component" value="Chromosome"/>
</dbReference>
<dbReference type="KEGG" id="rfo:REIFOR_00365"/>
<dbReference type="PANTHER" id="PTHR30570">
    <property type="entry name" value="PERIPLASMIC PHOSPHATE BINDING COMPONENT OF PHOSPHATE ABC TRANSPORTER"/>
    <property type="match status" value="1"/>
</dbReference>
<proteinExistence type="predicted"/>
<dbReference type="AlphaFoldDB" id="A0A2K8KL96"/>
<protein>
    <submittedName>
        <fullName evidence="3">Phosphate ABC transporter, periplasmic phosphate-binding protein PstS</fullName>
    </submittedName>
</protein>
<dbReference type="Pfam" id="PF12849">
    <property type="entry name" value="PBP_like_2"/>
    <property type="match status" value="1"/>
</dbReference>
<evidence type="ECO:0000259" key="2">
    <source>
        <dbReference type="Pfam" id="PF12849"/>
    </source>
</evidence>
<evidence type="ECO:0000313" key="4">
    <source>
        <dbReference type="Proteomes" id="UP000229757"/>
    </source>
</evidence>
<evidence type="ECO:0000313" key="3">
    <source>
        <dbReference type="EMBL" id="ATX75542.1"/>
    </source>
</evidence>
<dbReference type="PANTHER" id="PTHR30570:SF1">
    <property type="entry name" value="PHOSPHATE-BINDING PROTEIN PSTS"/>
    <property type="match status" value="1"/>
</dbReference>
<name>A0A2K8KL96_9GAMM</name>
<accession>A0A2K8KL96</accession>
<dbReference type="InterPro" id="IPR050811">
    <property type="entry name" value="Phosphate_ABC_transporter"/>
</dbReference>
<gene>
    <name evidence="3" type="primary">pstS</name>
    <name evidence="3" type="ORF">REIFOR_00365</name>
</gene>
<feature type="domain" description="PBP" evidence="2">
    <location>
        <begin position="3"/>
        <end position="285"/>
    </location>
</feature>
<keyword evidence="1" id="KW-0732">Signal</keyword>
<organism evidence="3 4">
    <name type="scientific">Reinekea forsetii</name>
    <dbReference type="NCBI Taxonomy" id="1336806"/>
    <lineage>
        <taxon>Bacteria</taxon>
        <taxon>Pseudomonadati</taxon>
        <taxon>Pseudomonadota</taxon>
        <taxon>Gammaproteobacteria</taxon>
        <taxon>Oceanospirillales</taxon>
        <taxon>Saccharospirillaceae</taxon>
        <taxon>Reinekea</taxon>
    </lineage>
</organism>
<dbReference type="EMBL" id="CP011797">
    <property type="protein sequence ID" value="ATX75542.1"/>
    <property type="molecule type" value="Genomic_DNA"/>
</dbReference>
<dbReference type="Gene3D" id="3.40.190.10">
    <property type="entry name" value="Periplasmic binding protein-like II"/>
    <property type="match status" value="2"/>
</dbReference>
<dbReference type="SUPFAM" id="SSF53850">
    <property type="entry name" value="Periplasmic binding protein-like II"/>
    <property type="match status" value="1"/>
</dbReference>
<sequence>MARDQISIVGSSTVYPFATVVAERFGRGTNFATPTIESTGSGGGLKLLCEGIGENTPDITNSSSYIKQSQFDACAEKGIDIIEVKIGYDGIAFANSKKGQKIDVSQEELFLALAAHVPGPQAGELIENPYQTWQDVNPALPNIAIRVLGPPPTSGTRAAFVELVMQKGCAKTDWIKALKSTDKNRYGEICDSMREDGAFVEAGENDNLIVQKLDADPDAFGIFGFSFLDQNSDKLQGAAFNGVDISFESIADGSYPVSRPLHFFVKKQHIGVVPGIMEYVETFLSPAAQSDDGYLAEKGLIPLGGVELTEMRAAVKAQKVMKM</sequence>
<keyword evidence="4" id="KW-1185">Reference proteome</keyword>